<evidence type="ECO:0008006" key="5">
    <source>
        <dbReference type="Google" id="ProtNLM"/>
    </source>
</evidence>
<name>A0AAD5YF01_9APHY</name>
<sequence length="448" mass="49676">MSRSDQHVVEVIISPPRHWPILRDHPDTAGAVFEHPSALANTRVNGLTVWYETISIKLALTEISLWIAGSKRICSLNSTIHSHNSGLFIEGLSILANVTQDDKWTSLLEDLVASTIPFPAWTGSSGIMIRDRLNSLFIRGLHEAWGRFPSNSAMAAYIEGFINVQYNALLDHVVGDSYNFSDDWSGPPSSTMIPSAHVSALDVLNAGMSFAREHALRPNHLPTFGQSSQRLLSPFLTRKVVLLGVGITLCIIVAVVSSVMVIRRARQKIRVTTSPVPPYDHQDVEHQVFAESRPSWSQTEPLFPGLRPFMVPTPPADSLIPSKFSTPNSSVPPSIRNRRMSTASNLSSYAILPTSSRIPPPDPPSYVVQRGDARASIRTTRTLLPNEPPRDARDITERTRADEGITEDNDGPSMIPLLLERLNRAISRLPQMNELVEEVEQPPEYRED</sequence>
<proteinExistence type="predicted"/>
<gene>
    <name evidence="3" type="ORF">NLI96_g9665</name>
</gene>
<dbReference type="Gene3D" id="1.50.10.20">
    <property type="match status" value="1"/>
</dbReference>
<feature type="transmembrane region" description="Helical" evidence="2">
    <location>
        <begin position="240"/>
        <end position="262"/>
    </location>
</feature>
<feature type="region of interest" description="Disordered" evidence="1">
    <location>
        <begin position="352"/>
        <end position="412"/>
    </location>
</feature>
<dbReference type="AlphaFoldDB" id="A0AAD5YF01"/>
<organism evidence="3 4">
    <name type="scientific">Meripilus lineatus</name>
    <dbReference type="NCBI Taxonomy" id="2056292"/>
    <lineage>
        <taxon>Eukaryota</taxon>
        <taxon>Fungi</taxon>
        <taxon>Dikarya</taxon>
        <taxon>Basidiomycota</taxon>
        <taxon>Agaricomycotina</taxon>
        <taxon>Agaricomycetes</taxon>
        <taxon>Polyporales</taxon>
        <taxon>Meripilaceae</taxon>
        <taxon>Meripilus</taxon>
    </lineage>
</organism>
<accession>A0AAD5YF01</accession>
<feature type="compositionally biased region" description="Basic and acidic residues" evidence="1">
    <location>
        <begin position="388"/>
        <end position="403"/>
    </location>
</feature>
<feature type="region of interest" description="Disordered" evidence="1">
    <location>
        <begin position="318"/>
        <end position="337"/>
    </location>
</feature>
<comment type="caution">
    <text evidence="3">The sequence shown here is derived from an EMBL/GenBank/DDBJ whole genome shotgun (WGS) entry which is preliminary data.</text>
</comment>
<dbReference type="Proteomes" id="UP001212997">
    <property type="component" value="Unassembled WGS sequence"/>
</dbReference>
<dbReference type="EMBL" id="JANAWD010000501">
    <property type="protein sequence ID" value="KAJ3478558.1"/>
    <property type="molecule type" value="Genomic_DNA"/>
</dbReference>
<evidence type="ECO:0000313" key="4">
    <source>
        <dbReference type="Proteomes" id="UP001212997"/>
    </source>
</evidence>
<evidence type="ECO:0000256" key="2">
    <source>
        <dbReference type="SAM" id="Phobius"/>
    </source>
</evidence>
<reference evidence="3" key="1">
    <citation type="submission" date="2022-07" db="EMBL/GenBank/DDBJ databases">
        <title>Genome Sequence of Physisporinus lineatus.</title>
        <authorList>
            <person name="Buettner E."/>
        </authorList>
    </citation>
    <scope>NUCLEOTIDE SEQUENCE</scope>
    <source>
        <strain evidence="3">VT162</strain>
    </source>
</reference>
<keyword evidence="2" id="KW-0812">Transmembrane</keyword>
<keyword evidence="2" id="KW-0472">Membrane</keyword>
<keyword evidence="4" id="KW-1185">Reference proteome</keyword>
<evidence type="ECO:0000313" key="3">
    <source>
        <dbReference type="EMBL" id="KAJ3478558.1"/>
    </source>
</evidence>
<protein>
    <recommendedName>
        <fullName evidence="5">Transmembrane protein</fullName>
    </recommendedName>
</protein>
<feature type="compositionally biased region" description="Polar residues" evidence="1">
    <location>
        <begin position="323"/>
        <end position="332"/>
    </location>
</feature>
<evidence type="ECO:0000256" key="1">
    <source>
        <dbReference type="SAM" id="MobiDB-lite"/>
    </source>
</evidence>
<keyword evidence="2" id="KW-1133">Transmembrane helix</keyword>